<dbReference type="PROSITE" id="PS52034">
    <property type="entry name" value="PEPTIDASE_M32"/>
    <property type="match status" value="1"/>
</dbReference>
<dbReference type="CDD" id="cd06460">
    <property type="entry name" value="M32_Taq"/>
    <property type="match status" value="1"/>
</dbReference>
<reference evidence="5" key="2">
    <citation type="submission" date="2013-07" db="EMBL/GenBank/DDBJ databases">
        <authorList>
            <person name="Morais-Silva F.O."/>
            <person name="Rezende A.M."/>
            <person name="Pimentel C."/>
            <person name="Resende D.M."/>
            <person name="Santos C.I."/>
            <person name="Clemente C."/>
            <person name="de Oliveira L.M."/>
            <person name="da Silva S.M."/>
            <person name="Costa D.A."/>
            <person name="Varela-Raposo A."/>
            <person name="Horacio E.C.A."/>
            <person name="Matos M."/>
            <person name="Flores O."/>
            <person name="Ruiz J.C."/>
            <person name="Rodrigues-Pousada C."/>
        </authorList>
    </citation>
    <scope>NUCLEOTIDE SEQUENCE [LARGE SCALE GENOMIC DNA]</scope>
    <source>
        <strain evidence="5">ATCC 19364 / DSM 1382 / NCIMB 9332 / VKM B-1759</strain>
    </source>
</reference>
<keyword evidence="1 2" id="KW-0479">Metal-binding</keyword>
<feature type="binding site" evidence="2">
    <location>
        <position position="297"/>
    </location>
    <ligand>
        <name>Zn(2+)</name>
        <dbReference type="ChEBI" id="CHEBI:29105"/>
        <note>catalytic</note>
    </ligand>
</feature>
<comment type="catalytic activity">
    <reaction evidence="1">
        <text>Release of a C-terminal amino acid with broad specificity, except for -Pro.</text>
        <dbReference type="EC" id="3.4.17.19"/>
    </reaction>
</comment>
<evidence type="ECO:0000313" key="5">
    <source>
        <dbReference type="Proteomes" id="UP000016587"/>
    </source>
</evidence>
<dbReference type="RefSeq" id="WP_021760286.1">
    <property type="nucleotide sequence ID" value="NC_022444.1"/>
</dbReference>
<evidence type="ECO:0000256" key="3">
    <source>
        <dbReference type="PIRSR" id="PIRSR006615-2"/>
    </source>
</evidence>
<feature type="binding site" evidence="2">
    <location>
        <position position="271"/>
    </location>
    <ligand>
        <name>Zn(2+)</name>
        <dbReference type="ChEBI" id="CHEBI:29105"/>
        <note>catalytic</note>
    </ligand>
</feature>
<name>T2GA14_MEGG1</name>
<comment type="function">
    <text evidence="1">Broad specificity carboxypetidase that releases amino acids sequentially from the C-terminus, including neutral, aromatic, polar and basic residues.</text>
</comment>
<dbReference type="GO" id="GO:0006508">
    <property type="term" value="P:proteolysis"/>
    <property type="evidence" value="ECO:0007669"/>
    <property type="project" value="UniProtKB-UniRule"/>
</dbReference>
<keyword evidence="2" id="KW-0862">Zinc</keyword>
<protein>
    <recommendedName>
        <fullName evidence="1">Metal-dependent carboxypeptidase</fullName>
        <ecNumber evidence="1">3.4.17.19</ecNumber>
    </recommendedName>
</protein>
<keyword evidence="1 4" id="KW-0121">Carboxypeptidase</keyword>
<gene>
    <name evidence="4" type="ORF">DGI_1611</name>
</gene>
<evidence type="ECO:0000256" key="2">
    <source>
        <dbReference type="PIRSR" id="PIRSR006615-1"/>
    </source>
</evidence>
<dbReference type="STRING" id="1121448.DGI_1611"/>
<dbReference type="OrthoDB" id="9772308at2"/>
<dbReference type="GO" id="GO:0004181">
    <property type="term" value="F:metallocarboxypeptidase activity"/>
    <property type="evidence" value="ECO:0007669"/>
    <property type="project" value="UniProtKB-UniRule"/>
</dbReference>
<feature type="active site" description="Proton donor/acceptor" evidence="3">
    <location>
        <position position="268"/>
    </location>
</feature>
<dbReference type="PIRSF" id="PIRSF006615">
    <property type="entry name" value="Zn_crbxpep_Taq"/>
    <property type="match status" value="1"/>
</dbReference>
<keyword evidence="1" id="KW-0378">Hydrolase</keyword>
<dbReference type="GO" id="GO:0046872">
    <property type="term" value="F:metal ion binding"/>
    <property type="evidence" value="ECO:0007669"/>
    <property type="project" value="UniProtKB-KW"/>
</dbReference>
<keyword evidence="1" id="KW-0645">Protease</keyword>
<evidence type="ECO:0000256" key="1">
    <source>
        <dbReference type="PIRNR" id="PIRNR006615"/>
    </source>
</evidence>
<comment type="cofactor">
    <cofactor evidence="2">
        <name>Zn(2+)</name>
        <dbReference type="ChEBI" id="CHEBI:29105"/>
    </cofactor>
    <text evidence="2">Binds 1 zinc ion per subunit.</text>
</comment>
<dbReference type="InterPro" id="IPR001333">
    <property type="entry name" value="Peptidase_M32_Taq"/>
</dbReference>
<dbReference type="EC" id="3.4.17.19" evidence="1"/>
<sequence length="505" mass="56505">MPADSASALQWLYEHSRETARFYSALELLAWDQRTMLAPAGHDWRGEQVAALMGLVQSRLQDPARGERLTQLETAADLSPEDEAAVFHWRREYHRAVRVPLDLVRAKVIATSKAEMVWQEARPANAWPVLQPLLEEVVRLKKEEAACLADSGQPLYDVLLDEFEPGETTARLEPLFDALAAGLRPILDAILGSPRRMSERPLQGAYPVPAQQQLNRNLCEALGFSFESGRLDVSAHPFSCAPGPRDHRITTRHCESNFLESLYGVLHEAGHSLYMIGLPEAHWGTPLGSYISLGVHESQSRLWENMVGRSLGFCRWLTPLAKDSLPCLSGLTPDKLWRSVNMVSPSLIRTEADEVTYCLHVILRFRLETALMDGRLEVKDLPEAWDAGMEALLGIRPDCPANGVMQDMHWPAGAIGYFPTYALGTMYAAQLYAAATADLGGEHAMDARMAAGEFSPLLTWLRERVHCHGMRYMPQELIRQATGQEPSPRFLLEHLARRHQDVHGI</sequence>
<dbReference type="HOGENOM" id="CLU_032916_1_1_7"/>
<dbReference type="Proteomes" id="UP000016587">
    <property type="component" value="Chromosome"/>
</dbReference>
<dbReference type="Pfam" id="PF02074">
    <property type="entry name" value="Peptidase_M32"/>
    <property type="match status" value="1"/>
</dbReference>
<dbReference type="PANTHER" id="PTHR34217:SF1">
    <property type="entry name" value="CARBOXYPEPTIDASE 1"/>
    <property type="match status" value="1"/>
</dbReference>
<keyword evidence="1" id="KW-0482">Metalloprotease</keyword>
<organism evidence="4 5">
    <name type="scientific">Megalodesulfovibrio gigas (strain ATCC 19364 / DSM 1382 / NCIMB 9332 / VKM B-1759)</name>
    <name type="common">Desulfovibrio gigas</name>
    <dbReference type="NCBI Taxonomy" id="1121448"/>
    <lineage>
        <taxon>Bacteria</taxon>
        <taxon>Pseudomonadati</taxon>
        <taxon>Thermodesulfobacteriota</taxon>
        <taxon>Desulfovibrionia</taxon>
        <taxon>Desulfovibrionales</taxon>
        <taxon>Desulfovibrionaceae</taxon>
        <taxon>Megalodesulfovibrio</taxon>
    </lineage>
</organism>
<dbReference type="KEGG" id="dgg:DGI_1611"/>
<reference evidence="4 5" key="1">
    <citation type="journal article" date="2013" name="J. Bacteriol.">
        <title>Roles of HynAB and Ech, the only two hydrogenases found in the model sulfate reducer Desulfovibrio gigas.</title>
        <authorList>
            <person name="Morais-Silva F.O."/>
            <person name="Santos C.I."/>
            <person name="Rodrigues R."/>
            <person name="Pereira I.A."/>
            <person name="Rodrigues-Pousada C."/>
        </authorList>
    </citation>
    <scope>NUCLEOTIDE SEQUENCE [LARGE SCALE GENOMIC DNA]</scope>
    <source>
        <strain evidence="5">ATCC 19364 / DSM 1382 / NCIMB 9332 / VKM B-1759</strain>
    </source>
</reference>
<dbReference type="eggNOG" id="COG2317">
    <property type="taxonomic scope" value="Bacteria"/>
</dbReference>
<dbReference type="PANTHER" id="PTHR34217">
    <property type="entry name" value="METAL-DEPENDENT CARBOXYPEPTIDASE"/>
    <property type="match status" value="1"/>
</dbReference>
<dbReference type="EMBL" id="CP006585">
    <property type="protein sequence ID" value="AGW13440.1"/>
    <property type="molecule type" value="Genomic_DNA"/>
</dbReference>
<dbReference type="AlphaFoldDB" id="T2GA14"/>
<keyword evidence="5" id="KW-1185">Reference proteome</keyword>
<evidence type="ECO:0000313" key="4">
    <source>
        <dbReference type="EMBL" id="AGW13440.1"/>
    </source>
</evidence>
<accession>T2GA14</accession>
<dbReference type="PATRIC" id="fig|1121448.10.peg.1599"/>
<dbReference type="Gene3D" id="1.10.1370.30">
    <property type="match status" value="1"/>
</dbReference>
<dbReference type="SUPFAM" id="SSF55486">
    <property type="entry name" value="Metalloproteases ('zincins'), catalytic domain"/>
    <property type="match status" value="1"/>
</dbReference>
<comment type="similarity">
    <text evidence="1">Belongs to the peptidase M32 family.</text>
</comment>
<feature type="binding site" evidence="2">
    <location>
        <position position="267"/>
    </location>
    <ligand>
        <name>Zn(2+)</name>
        <dbReference type="ChEBI" id="CHEBI:29105"/>
        <note>catalytic</note>
    </ligand>
</feature>
<dbReference type="PRINTS" id="PR00998">
    <property type="entry name" value="CRBOXYPTASET"/>
</dbReference>
<proteinExistence type="inferred from homology"/>